<feature type="domain" description="ComEC/Rec2-related protein" evidence="7">
    <location>
        <begin position="213"/>
        <end position="476"/>
    </location>
</feature>
<protein>
    <submittedName>
        <fullName evidence="9">ComEC family competence protein</fullName>
    </submittedName>
</protein>
<evidence type="ECO:0000256" key="4">
    <source>
        <dbReference type="ARBA" id="ARBA00022989"/>
    </source>
</evidence>
<dbReference type="InterPro" id="IPR025405">
    <property type="entry name" value="DUF4131"/>
</dbReference>
<keyword evidence="4 6" id="KW-1133">Transmembrane helix</keyword>
<name>A0A3S9P5Y3_9BACT</name>
<dbReference type="GO" id="GO:0005886">
    <property type="term" value="C:plasma membrane"/>
    <property type="evidence" value="ECO:0007669"/>
    <property type="project" value="UniProtKB-SubCell"/>
</dbReference>
<dbReference type="PANTHER" id="PTHR30619:SF1">
    <property type="entry name" value="RECOMBINATION PROTEIN 2"/>
    <property type="match status" value="1"/>
</dbReference>
<feature type="transmembrane region" description="Helical" evidence="6">
    <location>
        <begin position="400"/>
        <end position="423"/>
    </location>
</feature>
<dbReference type="InterPro" id="IPR004477">
    <property type="entry name" value="ComEC_N"/>
</dbReference>
<dbReference type="EMBL" id="CP034562">
    <property type="protein sequence ID" value="AZQ63639.1"/>
    <property type="molecule type" value="Genomic_DNA"/>
</dbReference>
<evidence type="ECO:0000259" key="7">
    <source>
        <dbReference type="Pfam" id="PF03772"/>
    </source>
</evidence>
<evidence type="ECO:0000256" key="3">
    <source>
        <dbReference type="ARBA" id="ARBA00022692"/>
    </source>
</evidence>
<feature type="transmembrane region" description="Helical" evidence="6">
    <location>
        <begin position="319"/>
        <end position="349"/>
    </location>
</feature>
<dbReference type="Proteomes" id="UP000267268">
    <property type="component" value="Chromosome 1"/>
</dbReference>
<feature type="domain" description="DUF4131" evidence="8">
    <location>
        <begin position="32"/>
        <end position="176"/>
    </location>
</feature>
<feature type="transmembrane region" description="Helical" evidence="6">
    <location>
        <begin position="361"/>
        <end position="388"/>
    </location>
</feature>
<evidence type="ECO:0000313" key="9">
    <source>
        <dbReference type="EMBL" id="AZQ63639.1"/>
    </source>
</evidence>
<feature type="transmembrane region" description="Helical" evidence="6">
    <location>
        <begin position="55"/>
        <end position="74"/>
    </location>
</feature>
<keyword evidence="3 6" id="KW-0812">Transmembrane</keyword>
<evidence type="ECO:0000259" key="8">
    <source>
        <dbReference type="Pfam" id="PF13567"/>
    </source>
</evidence>
<dbReference type="InterPro" id="IPR052159">
    <property type="entry name" value="Competence_DNA_uptake"/>
</dbReference>
<feature type="transmembrane region" description="Helical" evidence="6">
    <location>
        <begin position="485"/>
        <end position="507"/>
    </location>
</feature>
<feature type="transmembrane region" description="Helical" evidence="6">
    <location>
        <begin position="7"/>
        <end position="25"/>
    </location>
</feature>
<gene>
    <name evidence="9" type="ORF">EI427_15820</name>
</gene>
<comment type="subcellular location">
    <subcellularLocation>
        <location evidence="1">Cell membrane</location>
        <topology evidence="1">Multi-pass membrane protein</topology>
    </subcellularLocation>
</comment>
<feature type="transmembrane region" description="Helical" evidence="6">
    <location>
        <begin position="266"/>
        <end position="284"/>
    </location>
</feature>
<dbReference type="OrthoDB" id="9761531at2"/>
<dbReference type="PANTHER" id="PTHR30619">
    <property type="entry name" value="DNA INTERNALIZATION/COMPETENCE PROTEIN COMEC/REC2"/>
    <property type="match status" value="1"/>
</dbReference>
<evidence type="ECO:0000256" key="2">
    <source>
        <dbReference type="ARBA" id="ARBA00022475"/>
    </source>
</evidence>
<keyword evidence="5 6" id="KW-0472">Membrane</keyword>
<sequence>MINNAPFFKVSIPLILGILFTWYVLNTTFSVYYITLFLWVGMVIFYQFGKQIKGYFLWTTLIMYLFIFTIGIGITQPYKFATPIDQTASSISILITSGLKNHNKSNSFFGEITSNSYQKIYFQVQKDCLSIHQNDIIIISPSNLTKVYPSNNPEAFDFNKNLINKGITYKAYLKKYKVIHIAQKEKVNTFRDKINALIDQHFTSTTKGIAYSLLLGNKSEMTSEEDLIFKKSGNMHMLALSGMHIGIIIFLLNILMSWKKFFGKKVHTFMLLLQIIIIWMYAFLVGSSPSILRAASMFSLLTISYLLRKKSNPLNTIGFTCFCLLIYNPLFIFSIGFQLSFFAVISIALFPYWDDILQFPIFLRVFISLLTISVLAQLGTLPVVAYHFHFIPIYSLFSGLLSGFLISLLMYIGIMIILCSFIIPVIVPYIHFLFSATFKILLAWLGIFSQLPQLPNMYLSTLATISLSFGIFCLLYSIYYQKKNLNYVGFFCLLCCIFSQVSHQFYIRKKCITIYQSPVPIISFSQENTITTFTADTNQFQFETVIQPHQSLYEKKKTTFLTIDQGLYTRFDQKHFLWVNQFINDEIPSDSIDILFYSVRQKPNRTLKTDYLILPNKNYLDLIENKITYNKVHLLDNQGACQYIFE</sequence>
<dbReference type="AlphaFoldDB" id="A0A3S9P5Y3"/>
<feature type="transmembrane region" description="Helical" evidence="6">
    <location>
        <begin position="235"/>
        <end position="254"/>
    </location>
</feature>
<dbReference type="KEGG" id="fll:EI427_15820"/>
<dbReference type="NCBIfam" id="TIGR00360">
    <property type="entry name" value="ComEC_N-term"/>
    <property type="match status" value="1"/>
</dbReference>
<keyword evidence="2" id="KW-1003">Cell membrane</keyword>
<feature type="transmembrane region" description="Helical" evidence="6">
    <location>
        <begin position="31"/>
        <end position="48"/>
    </location>
</feature>
<keyword evidence="10" id="KW-1185">Reference proteome</keyword>
<evidence type="ECO:0000313" key="10">
    <source>
        <dbReference type="Proteomes" id="UP000267268"/>
    </source>
</evidence>
<organism evidence="9 10">
    <name type="scientific">Flammeovirga pectinis</name>
    <dbReference type="NCBI Taxonomy" id="2494373"/>
    <lineage>
        <taxon>Bacteria</taxon>
        <taxon>Pseudomonadati</taxon>
        <taxon>Bacteroidota</taxon>
        <taxon>Cytophagia</taxon>
        <taxon>Cytophagales</taxon>
        <taxon>Flammeovirgaceae</taxon>
        <taxon>Flammeovirga</taxon>
    </lineage>
</organism>
<feature type="transmembrane region" description="Helical" evidence="6">
    <location>
        <begin position="429"/>
        <end position="447"/>
    </location>
</feature>
<evidence type="ECO:0000256" key="5">
    <source>
        <dbReference type="ARBA" id="ARBA00023136"/>
    </source>
</evidence>
<proteinExistence type="predicted"/>
<dbReference type="Pfam" id="PF13567">
    <property type="entry name" value="DUF4131"/>
    <property type="match status" value="1"/>
</dbReference>
<accession>A0A3S9P5Y3</accession>
<dbReference type="Pfam" id="PF03772">
    <property type="entry name" value="Competence"/>
    <property type="match status" value="1"/>
</dbReference>
<evidence type="ECO:0000256" key="6">
    <source>
        <dbReference type="SAM" id="Phobius"/>
    </source>
</evidence>
<reference evidence="9 10" key="1">
    <citation type="submission" date="2018-12" db="EMBL/GenBank/DDBJ databases">
        <title>Flammeovirga pectinis sp. nov., isolated from the gut of the Korean scallop, Patinopecten yessoensis.</title>
        <authorList>
            <person name="Bae J.-W."/>
            <person name="Jeong Y.-S."/>
            <person name="Kang W."/>
        </authorList>
    </citation>
    <scope>NUCLEOTIDE SEQUENCE [LARGE SCALE GENOMIC DNA]</scope>
    <source>
        <strain evidence="9 10">L12M1</strain>
    </source>
</reference>
<feature type="transmembrane region" description="Helical" evidence="6">
    <location>
        <begin position="459"/>
        <end position="479"/>
    </location>
</feature>
<evidence type="ECO:0000256" key="1">
    <source>
        <dbReference type="ARBA" id="ARBA00004651"/>
    </source>
</evidence>
<dbReference type="RefSeq" id="WP_126616518.1">
    <property type="nucleotide sequence ID" value="NZ_CP034562.1"/>
</dbReference>